<dbReference type="PANTHER" id="PTHR43215">
    <property type="entry name" value="RADIAL SPOKE HEAD 1 HOMOLOG"/>
    <property type="match status" value="1"/>
</dbReference>
<keyword evidence="2" id="KW-0732">Signal</keyword>
<dbReference type="EMBL" id="VCGU01000008">
    <property type="protein sequence ID" value="TRY72177.1"/>
    <property type="molecule type" value="Genomic_DNA"/>
</dbReference>
<sequence>MATNSVLTLVQILAIVSAILGELVIEKEYTEGFYTGDVNEKGQRHGQGVLRWKNGDKHAGRFQDNLPNGPGTYFFKNGVIGDRFIGEYTNGRRSNGNGTLLFSNGNSFEGRFENGVPNGHGVYQWNDGSQHDGDRYEGEHKDGMRHGVGIYYWANGKRYEGEFANGKREGFGIMYTENGDNYDGQWKKGQPFGEGKLTVGSMTVEVNWVNGKPVPKPKAV</sequence>
<proteinExistence type="predicted"/>
<reference evidence="3 4" key="1">
    <citation type="journal article" date="2018" name="Nat. Ecol. Evol.">
        <title>Genomic signatures of mitonuclear coevolution across populations of Tigriopus californicus.</title>
        <authorList>
            <person name="Barreto F.S."/>
            <person name="Watson E.T."/>
            <person name="Lima T.G."/>
            <person name="Willett C.S."/>
            <person name="Edmands S."/>
            <person name="Li W."/>
            <person name="Burton R.S."/>
        </authorList>
    </citation>
    <scope>NUCLEOTIDE SEQUENCE [LARGE SCALE GENOMIC DNA]</scope>
    <source>
        <strain evidence="3 4">San Diego</strain>
    </source>
</reference>
<dbReference type="SMART" id="SM00698">
    <property type="entry name" value="MORN"/>
    <property type="match status" value="7"/>
</dbReference>
<keyword evidence="1" id="KW-0677">Repeat</keyword>
<dbReference type="Pfam" id="PF02493">
    <property type="entry name" value="MORN"/>
    <property type="match status" value="7"/>
</dbReference>
<dbReference type="InterPro" id="IPR003409">
    <property type="entry name" value="MORN"/>
</dbReference>
<dbReference type="Gene3D" id="2.20.110.10">
    <property type="entry name" value="Histone H3 K4-specific methyltransferase SET7/9 N-terminal domain"/>
    <property type="match status" value="4"/>
</dbReference>
<organism evidence="3 4">
    <name type="scientific">Tigriopus californicus</name>
    <name type="common">Marine copepod</name>
    <dbReference type="NCBI Taxonomy" id="6832"/>
    <lineage>
        <taxon>Eukaryota</taxon>
        <taxon>Metazoa</taxon>
        <taxon>Ecdysozoa</taxon>
        <taxon>Arthropoda</taxon>
        <taxon>Crustacea</taxon>
        <taxon>Multicrustacea</taxon>
        <taxon>Hexanauplia</taxon>
        <taxon>Copepoda</taxon>
        <taxon>Harpacticoida</taxon>
        <taxon>Harpacticidae</taxon>
        <taxon>Tigriopus</taxon>
    </lineage>
</organism>
<feature type="chain" id="PRO_5021805513" evidence="2">
    <location>
        <begin position="22"/>
        <end position="220"/>
    </location>
</feature>
<dbReference type="AlphaFoldDB" id="A0A553P3A4"/>
<evidence type="ECO:0000256" key="1">
    <source>
        <dbReference type="ARBA" id="ARBA00022737"/>
    </source>
</evidence>
<protein>
    <submittedName>
        <fullName evidence="3">Uncharacterized protein</fullName>
    </submittedName>
</protein>
<comment type="caution">
    <text evidence="3">The sequence shown here is derived from an EMBL/GenBank/DDBJ whole genome shotgun (WGS) entry which is preliminary data.</text>
</comment>
<name>A0A553P3A4_TIGCA</name>
<dbReference type="OrthoDB" id="6372454at2759"/>
<dbReference type="STRING" id="6832.A0A553P3A4"/>
<gene>
    <name evidence="3" type="ORF">TCAL_09063</name>
</gene>
<dbReference type="Proteomes" id="UP000318571">
    <property type="component" value="Chromosome 7"/>
</dbReference>
<evidence type="ECO:0000313" key="3">
    <source>
        <dbReference type="EMBL" id="TRY72177.1"/>
    </source>
</evidence>
<evidence type="ECO:0000256" key="2">
    <source>
        <dbReference type="SAM" id="SignalP"/>
    </source>
</evidence>
<dbReference type="SUPFAM" id="SSF82185">
    <property type="entry name" value="Histone H3 K4-specific methyltransferase SET7/9 N-terminal domain"/>
    <property type="match status" value="1"/>
</dbReference>
<dbReference type="GO" id="GO:0005829">
    <property type="term" value="C:cytosol"/>
    <property type="evidence" value="ECO:0007669"/>
    <property type="project" value="TreeGrafter"/>
</dbReference>
<evidence type="ECO:0000313" key="4">
    <source>
        <dbReference type="Proteomes" id="UP000318571"/>
    </source>
</evidence>
<accession>A0A553P3A4</accession>
<dbReference type="PANTHER" id="PTHR43215:SF14">
    <property type="entry name" value="RADIAL SPOKE HEAD 1 HOMOLOG"/>
    <property type="match status" value="1"/>
</dbReference>
<feature type="signal peptide" evidence="2">
    <location>
        <begin position="1"/>
        <end position="21"/>
    </location>
</feature>
<keyword evidence="4" id="KW-1185">Reference proteome</keyword>